<dbReference type="InterPro" id="IPR002023">
    <property type="entry name" value="NuoE-like"/>
</dbReference>
<comment type="similarity">
    <text evidence="1">Belongs to the complex I 24 kDa subunit family.</text>
</comment>
<dbReference type="InterPro" id="IPR036249">
    <property type="entry name" value="Thioredoxin-like_sf"/>
</dbReference>
<comment type="cofactor">
    <cofactor evidence="6">
        <name>[2Fe-2S] cluster</name>
        <dbReference type="ChEBI" id="CHEBI:190135"/>
    </cofactor>
</comment>
<dbReference type="InterPro" id="IPR041921">
    <property type="entry name" value="NuoE_N"/>
</dbReference>
<protein>
    <submittedName>
        <fullName evidence="8">Formate dehydrogenase subunit gamma</fullName>
    </submittedName>
</protein>
<accession>A0A7W6GQG6</accession>
<organism evidence="8 9">
    <name type="scientific">Sphingobium fontiphilum</name>
    <dbReference type="NCBI Taxonomy" id="944425"/>
    <lineage>
        <taxon>Bacteria</taxon>
        <taxon>Pseudomonadati</taxon>
        <taxon>Pseudomonadota</taxon>
        <taxon>Alphaproteobacteria</taxon>
        <taxon>Sphingomonadales</taxon>
        <taxon>Sphingomonadaceae</taxon>
        <taxon>Sphingobium</taxon>
    </lineage>
</organism>
<evidence type="ECO:0000256" key="2">
    <source>
        <dbReference type="ARBA" id="ARBA00022714"/>
    </source>
</evidence>
<dbReference type="PIRSF" id="PIRSF000216">
    <property type="entry name" value="NADH_DH_24kDa"/>
    <property type="match status" value="1"/>
</dbReference>
<feature type="binding site" evidence="7">
    <location>
        <position position="87"/>
    </location>
    <ligand>
        <name>[2Fe-2S] cluster</name>
        <dbReference type="ChEBI" id="CHEBI:190135"/>
    </ligand>
</feature>
<dbReference type="InterPro" id="IPR028431">
    <property type="entry name" value="NADP_DH_HndA-like"/>
</dbReference>
<dbReference type="SUPFAM" id="SSF52833">
    <property type="entry name" value="Thioredoxin-like"/>
    <property type="match status" value="1"/>
</dbReference>
<keyword evidence="4 7" id="KW-0408">Iron</keyword>
<evidence type="ECO:0000256" key="5">
    <source>
        <dbReference type="ARBA" id="ARBA00023014"/>
    </source>
</evidence>
<dbReference type="GO" id="GO:0016491">
    <property type="term" value="F:oxidoreductase activity"/>
    <property type="evidence" value="ECO:0007669"/>
    <property type="project" value="InterPro"/>
</dbReference>
<evidence type="ECO:0000256" key="4">
    <source>
        <dbReference type="ARBA" id="ARBA00023004"/>
    </source>
</evidence>
<feature type="binding site" evidence="7">
    <location>
        <position position="128"/>
    </location>
    <ligand>
        <name>[2Fe-2S] cluster</name>
        <dbReference type="ChEBI" id="CHEBI:190135"/>
    </ligand>
</feature>
<keyword evidence="5 7" id="KW-0411">Iron-sulfur</keyword>
<dbReference type="RefSeq" id="WP_425511331.1">
    <property type="nucleotide sequence ID" value="NZ_JACIEB010000010.1"/>
</dbReference>
<keyword evidence="2 7" id="KW-0001">2Fe-2S</keyword>
<evidence type="ECO:0000256" key="1">
    <source>
        <dbReference type="ARBA" id="ARBA00010643"/>
    </source>
</evidence>
<sequence>MSAIIAIDDDRAMAAWVQDWTARHGARRDQLLPLLQAMQRHYGHIADHVVPTVARALNISRADVHGVVTFYHDLRRVPPGRHVVKLCRAESCQARGGAAIDRLAAQRLGVAMGATRDDGAVTLEPVYCLGLCAIGPNALVDGRPVARIDAAALERIAVEVGA</sequence>
<dbReference type="EMBL" id="JACIEB010000010">
    <property type="protein sequence ID" value="MBB3983597.1"/>
    <property type="molecule type" value="Genomic_DNA"/>
</dbReference>
<proteinExistence type="inferred from homology"/>
<reference evidence="8 9" key="1">
    <citation type="submission" date="2020-08" db="EMBL/GenBank/DDBJ databases">
        <title>Genomic Encyclopedia of Type Strains, Phase IV (KMG-IV): sequencing the most valuable type-strain genomes for metagenomic binning, comparative biology and taxonomic classification.</title>
        <authorList>
            <person name="Goeker M."/>
        </authorList>
    </citation>
    <scope>NUCLEOTIDE SEQUENCE [LARGE SCALE GENOMIC DNA]</scope>
    <source>
        <strain evidence="8 9">DSM 29348</strain>
    </source>
</reference>
<comment type="cofactor">
    <cofactor evidence="7">
        <name>[2Fe-2S] cluster</name>
        <dbReference type="ChEBI" id="CHEBI:190135"/>
    </cofactor>
    <text evidence="7">Binds 1 [2Fe-2S] cluster.</text>
</comment>
<dbReference type="Gene3D" id="3.40.30.10">
    <property type="entry name" value="Glutaredoxin"/>
    <property type="match status" value="1"/>
</dbReference>
<dbReference type="AlphaFoldDB" id="A0A7W6GQG6"/>
<dbReference type="PANTHER" id="PTHR43342">
    <property type="entry name" value="NADH-QUINONE OXIDOREDUCTASE, E SUBUNIT"/>
    <property type="match status" value="1"/>
</dbReference>
<evidence type="ECO:0000256" key="3">
    <source>
        <dbReference type="ARBA" id="ARBA00022723"/>
    </source>
</evidence>
<dbReference type="Gene3D" id="1.10.10.1590">
    <property type="entry name" value="NADH-quinone oxidoreductase subunit E"/>
    <property type="match status" value="1"/>
</dbReference>
<dbReference type="Proteomes" id="UP000552757">
    <property type="component" value="Unassembled WGS sequence"/>
</dbReference>
<evidence type="ECO:0000256" key="6">
    <source>
        <dbReference type="ARBA" id="ARBA00034078"/>
    </source>
</evidence>
<evidence type="ECO:0000256" key="7">
    <source>
        <dbReference type="PIRSR" id="PIRSR000216-1"/>
    </source>
</evidence>
<feature type="binding site" evidence="7">
    <location>
        <position position="132"/>
    </location>
    <ligand>
        <name>[2Fe-2S] cluster</name>
        <dbReference type="ChEBI" id="CHEBI:190135"/>
    </ligand>
</feature>
<dbReference type="PROSITE" id="PS01099">
    <property type="entry name" value="COMPLEX1_24K"/>
    <property type="match status" value="1"/>
</dbReference>
<evidence type="ECO:0000313" key="8">
    <source>
        <dbReference type="EMBL" id="MBB3983597.1"/>
    </source>
</evidence>
<keyword evidence="3 7" id="KW-0479">Metal-binding</keyword>
<gene>
    <name evidence="8" type="ORF">GGR44_003293</name>
</gene>
<evidence type="ECO:0000313" key="9">
    <source>
        <dbReference type="Proteomes" id="UP000552757"/>
    </source>
</evidence>
<dbReference type="Pfam" id="PF01257">
    <property type="entry name" value="2Fe-2S_thioredx"/>
    <property type="match status" value="1"/>
</dbReference>
<dbReference type="GO" id="GO:0051537">
    <property type="term" value="F:2 iron, 2 sulfur cluster binding"/>
    <property type="evidence" value="ECO:0007669"/>
    <property type="project" value="UniProtKB-KW"/>
</dbReference>
<comment type="caution">
    <text evidence="8">The sequence shown here is derived from an EMBL/GenBank/DDBJ whole genome shotgun (WGS) entry which is preliminary data.</text>
</comment>
<name>A0A7W6GQG6_9SPHN</name>
<keyword evidence="9" id="KW-1185">Reference proteome</keyword>
<dbReference type="GO" id="GO:0046872">
    <property type="term" value="F:metal ion binding"/>
    <property type="evidence" value="ECO:0007669"/>
    <property type="project" value="UniProtKB-KW"/>
</dbReference>
<dbReference type="PANTHER" id="PTHR43342:SF1">
    <property type="entry name" value="BIFURCATING [FEFE] HYDROGENASE GAMMA SUBUNIT"/>
    <property type="match status" value="1"/>
</dbReference>
<dbReference type="CDD" id="cd03081">
    <property type="entry name" value="TRX_Fd_NuoE_FDH_gamma"/>
    <property type="match status" value="1"/>
</dbReference>
<feature type="binding site" evidence="7">
    <location>
        <position position="92"/>
    </location>
    <ligand>
        <name>[2Fe-2S] cluster</name>
        <dbReference type="ChEBI" id="CHEBI:190135"/>
    </ligand>
</feature>